<feature type="domain" description="Knr4/Smi1-like" evidence="2">
    <location>
        <begin position="15"/>
        <end position="144"/>
    </location>
</feature>
<evidence type="ECO:0000313" key="4">
    <source>
        <dbReference type="Proteomes" id="UP000214646"/>
    </source>
</evidence>
<dbReference type="EMBL" id="NIDE01000003">
    <property type="protein sequence ID" value="OWK44415.1"/>
    <property type="molecule type" value="Genomic_DNA"/>
</dbReference>
<dbReference type="InterPro" id="IPR018958">
    <property type="entry name" value="Knr4/Smi1-like_dom"/>
</dbReference>
<dbReference type="Pfam" id="PF09346">
    <property type="entry name" value="SMI1_KNR4"/>
    <property type="match status" value="1"/>
</dbReference>
<dbReference type="Gene3D" id="3.40.1580.10">
    <property type="entry name" value="SMI1/KNR4-like"/>
    <property type="match status" value="1"/>
</dbReference>
<evidence type="ECO:0000259" key="2">
    <source>
        <dbReference type="SMART" id="SM00860"/>
    </source>
</evidence>
<comment type="caution">
    <text evidence="3">The sequence shown here is derived from an EMBL/GenBank/DDBJ whole genome shotgun (WGS) entry which is preliminary data.</text>
</comment>
<dbReference type="SMART" id="SM00860">
    <property type="entry name" value="SMI1_KNR4"/>
    <property type="match status" value="1"/>
</dbReference>
<dbReference type="InterPro" id="IPR037883">
    <property type="entry name" value="Knr4/Smi1-like_sf"/>
</dbReference>
<keyword evidence="4" id="KW-1185">Reference proteome</keyword>
<gene>
    <name evidence="3" type="ORF">FRUB_02347</name>
</gene>
<dbReference type="OrthoDB" id="1353528at2"/>
<organism evidence="3 4">
    <name type="scientific">Fimbriiglobus ruber</name>
    <dbReference type="NCBI Taxonomy" id="1908690"/>
    <lineage>
        <taxon>Bacteria</taxon>
        <taxon>Pseudomonadati</taxon>
        <taxon>Planctomycetota</taxon>
        <taxon>Planctomycetia</taxon>
        <taxon>Gemmatales</taxon>
        <taxon>Gemmataceae</taxon>
        <taxon>Fimbriiglobus</taxon>
    </lineage>
</organism>
<dbReference type="SUPFAM" id="SSF160631">
    <property type="entry name" value="SMI1/KNR4-like"/>
    <property type="match status" value="1"/>
</dbReference>
<evidence type="ECO:0000256" key="1">
    <source>
        <dbReference type="SAM" id="MobiDB-lite"/>
    </source>
</evidence>
<sequence>MINYNNLSFSNSEPPVDEKIVSRTEKKLKCQFPPDYRDFLLKVNGGVPSTCEYHTEQWGPLCIDCFYGITRTRDSSDLIYEQDDDDLATGFLNIGFDPGSAPYYLVISGEETGNVYLRDTGLMDEDGEPALYLITTSFREFLQILSRATPRRPRTAANAPPPDNTPSESAAPEKPAPKASKKRRK</sequence>
<name>A0A225E6X2_9BACT</name>
<protein>
    <recommendedName>
        <fullName evidence="2">Knr4/Smi1-like domain-containing protein</fullName>
    </recommendedName>
</protein>
<dbReference type="AlphaFoldDB" id="A0A225E6X2"/>
<evidence type="ECO:0000313" key="3">
    <source>
        <dbReference type="EMBL" id="OWK44415.1"/>
    </source>
</evidence>
<dbReference type="Proteomes" id="UP000214646">
    <property type="component" value="Unassembled WGS sequence"/>
</dbReference>
<feature type="region of interest" description="Disordered" evidence="1">
    <location>
        <begin position="149"/>
        <end position="185"/>
    </location>
</feature>
<reference evidence="4" key="1">
    <citation type="submission" date="2017-06" db="EMBL/GenBank/DDBJ databases">
        <title>Genome analysis of Fimbriiglobus ruber SP5, the first member of the order Planctomycetales with confirmed chitinolytic capability.</title>
        <authorList>
            <person name="Ravin N.V."/>
            <person name="Rakitin A.L."/>
            <person name="Ivanova A.A."/>
            <person name="Beletsky A.V."/>
            <person name="Kulichevskaya I.S."/>
            <person name="Mardanov A.V."/>
            <person name="Dedysh S.N."/>
        </authorList>
    </citation>
    <scope>NUCLEOTIDE SEQUENCE [LARGE SCALE GENOMIC DNA]</scope>
    <source>
        <strain evidence="4">SP5</strain>
    </source>
</reference>
<proteinExistence type="predicted"/>
<dbReference type="RefSeq" id="WP_088253691.1">
    <property type="nucleotide sequence ID" value="NZ_NIDE01000003.1"/>
</dbReference>
<accession>A0A225E6X2</accession>